<sequence>MEMPSPQRQRSRGDQARELRDRELMEVEGSWKGGM</sequence>
<proteinExistence type="predicted"/>
<keyword evidence="3" id="KW-1185">Reference proteome</keyword>
<dbReference type="EMBL" id="AM746676">
    <property type="protein sequence ID" value="CAN91382.1"/>
    <property type="molecule type" value="Genomic_DNA"/>
</dbReference>
<organism evidence="2 3">
    <name type="scientific">Sorangium cellulosum (strain So ce56)</name>
    <name type="common">Polyangium cellulosum (strain So ce56)</name>
    <dbReference type="NCBI Taxonomy" id="448385"/>
    <lineage>
        <taxon>Bacteria</taxon>
        <taxon>Pseudomonadati</taxon>
        <taxon>Myxococcota</taxon>
        <taxon>Polyangia</taxon>
        <taxon>Polyangiales</taxon>
        <taxon>Polyangiaceae</taxon>
        <taxon>Sorangium</taxon>
    </lineage>
</organism>
<accession>A9F1N6</accession>
<evidence type="ECO:0000313" key="2">
    <source>
        <dbReference type="EMBL" id="CAN91382.1"/>
    </source>
</evidence>
<evidence type="ECO:0000256" key="1">
    <source>
        <dbReference type="SAM" id="MobiDB-lite"/>
    </source>
</evidence>
<dbReference type="KEGG" id="scl:sce1225"/>
<evidence type="ECO:0000313" key="3">
    <source>
        <dbReference type="Proteomes" id="UP000002139"/>
    </source>
</evidence>
<gene>
    <name evidence="2" type="ordered locus">sce1225</name>
</gene>
<reference evidence="2 3" key="1">
    <citation type="journal article" date="2007" name="Nat. Biotechnol.">
        <title>Complete genome sequence of the myxobacterium Sorangium cellulosum.</title>
        <authorList>
            <person name="Schneiker S."/>
            <person name="Perlova O."/>
            <person name="Kaiser O."/>
            <person name="Gerth K."/>
            <person name="Alici A."/>
            <person name="Altmeyer M.O."/>
            <person name="Bartels D."/>
            <person name="Bekel T."/>
            <person name="Beyer S."/>
            <person name="Bode E."/>
            <person name="Bode H.B."/>
            <person name="Bolten C.J."/>
            <person name="Choudhuri J.V."/>
            <person name="Doss S."/>
            <person name="Elnakady Y.A."/>
            <person name="Frank B."/>
            <person name="Gaigalat L."/>
            <person name="Goesmann A."/>
            <person name="Groeger C."/>
            <person name="Gross F."/>
            <person name="Jelsbak L."/>
            <person name="Jelsbak L."/>
            <person name="Kalinowski J."/>
            <person name="Kegler C."/>
            <person name="Knauber T."/>
            <person name="Konietzny S."/>
            <person name="Kopp M."/>
            <person name="Krause L."/>
            <person name="Krug D."/>
            <person name="Linke B."/>
            <person name="Mahmud T."/>
            <person name="Martinez-Arias R."/>
            <person name="McHardy A.C."/>
            <person name="Merai M."/>
            <person name="Meyer F."/>
            <person name="Mormann S."/>
            <person name="Munoz-Dorado J."/>
            <person name="Perez J."/>
            <person name="Pradella S."/>
            <person name="Rachid S."/>
            <person name="Raddatz G."/>
            <person name="Rosenau F."/>
            <person name="Rueckert C."/>
            <person name="Sasse F."/>
            <person name="Scharfe M."/>
            <person name="Schuster S.C."/>
            <person name="Suen G."/>
            <person name="Treuner-Lange A."/>
            <person name="Velicer G.J."/>
            <person name="Vorholter F.-J."/>
            <person name="Weissman K.J."/>
            <person name="Welch R.D."/>
            <person name="Wenzel S.C."/>
            <person name="Whitworth D.E."/>
            <person name="Wilhelm S."/>
            <person name="Wittmann C."/>
            <person name="Bloecker H."/>
            <person name="Puehler A."/>
            <person name="Mueller R."/>
        </authorList>
    </citation>
    <scope>NUCLEOTIDE SEQUENCE [LARGE SCALE GENOMIC DNA]</scope>
    <source>
        <strain evidence="3">So ce56</strain>
    </source>
</reference>
<name>A9F1N6_SORC5</name>
<feature type="region of interest" description="Disordered" evidence="1">
    <location>
        <begin position="1"/>
        <end position="35"/>
    </location>
</feature>
<protein>
    <submittedName>
        <fullName evidence="2">Uncharacterized protein</fullName>
    </submittedName>
</protein>
<feature type="compositionally biased region" description="Basic and acidic residues" evidence="1">
    <location>
        <begin position="11"/>
        <end position="25"/>
    </location>
</feature>
<dbReference type="HOGENOM" id="CLU_3367360_0_0_7"/>
<dbReference type="AlphaFoldDB" id="A9F1N6"/>
<dbReference type="Proteomes" id="UP000002139">
    <property type="component" value="Chromosome"/>
</dbReference>